<dbReference type="AlphaFoldDB" id="N6WP93"/>
<accession>N6WP93</accession>
<evidence type="ECO:0000313" key="2">
    <source>
        <dbReference type="EMBL" id="ENO13376.1"/>
    </source>
</evidence>
<dbReference type="Gene3D" id="3.30.750.24">
    <property type="entry name" value="STAS domain"/>
    <property type="match status" value="1"/>
</dbReference>
<dbReference type="eggNOG" id="COG3113">
    <property type="taxonomic scope" value="Bacteria"/>
</dbReference>
<organism evidence="2 3">
    <name type="scientific">Marinobacter nanhaiticus D15-8W</name>
    <dbReference type="NCBI Taxonomy" id="626887"/>
    <lineage>
        <taxon>Bacteria</taxon>
        <taxon>Pseudomonadati</taxon>
        <taxon>Pseudomonadota</taxon>
        <taxon>Gammaproteobacteria</taxon>
        <taxon>Pseudomonadales</taxon>
        <taxon>Marinobacteraceae</taxon>
        <taxon>Marinobacter</taxon>
    </lineage>
</organism>
<dbReference type="EMBL" id="APLQ01000014">
    <property type="protein sequence ID" value="ENO13376.1"/>
    <property type="molecule type" value="Genomic_DNA"/>
</dbReference>
<gene>
    <name evidence="2" type="ORF">J057_18310</name>
</gene>
<reference evidence="2 3" key="1">
    <citation type="journal article" date="2013" name="Genome Announc.">
        <title>Genome Sequence of the Polycyclic Aromatic Hydrocarbon-Degrading Bacterium Strain Marinobacter nanhaiticus D15-8WT.</title>
        <authorList>
            <person name="Cui Z."/>
            <person name="Gao W."/>
            <person name="Li Q."/>
            <person name="Xu G."/>
            <person name="Zheng L."/>
        </authorList>
    </citation>
    <scope>NUCLEOTIDE SEQUENCE [LARGE SCALE GENOMIC DNA]</scope>
    <source>
        <strain evidence="2 3">D15-8W</strain>
    </source>
</reference>
<comment type="caution">
    <text evidence="2">The sequence shown here is derived from an EMBL/GenBank/DDBJ whole genome shotgun (WGS) entry which is preliminary data.</text>
</comment>
<dbReference type="Pfam" id="PF13466">
    <property type="entry name" value="STAS_2"/>
    <property type="match status" value="1"/>
</dbReference>
<protein>
    <submittedName>
        <fullName evidence="2">STAS domain-containing protein</fullName>
    </submittedName>
</protein>
<dbReference type="InterPro" id="IPR058548">
    <property type="entry name" value="MlaB-like_STAS"/>
</dbReference>
<proteinExistence type="predicted"/>
<dbReference type="SUPFAM" id="SSF52091">
    <property type="entry name" value="SpoIIaa-like"/>
    <property type="match status" value="1"/>
</dbReference>
<dbReference type="OrthoDB" id="6371012at2"/>
<dbReference type="InterPro" id="IPR036513">
    <property type="entry name" value="STAS_dom_sf"/>
</dbReference>
<evidence type="ECO:0000259" key="1">
    <source>
        <dbReference type="Pfam" id="PF13466"/>
    </source>
</evidence>
<dbReference type="HOGENOM" id="CLU_115403_13_1_6"/>
<sequence>MNAQAPALVEKDPEGCLKLSGTVLEPDVRAVRKEGERLLGEWGSGECTVDVAGLNNASSVVLSLMLCWKREAIRRNIELRFEGANERLRDLAEMSHVAGYLGLESA</sequence>
<evidence type="ECO:0000313" key="3">
    <source>
        <dbReference type="Proteomes" id="UP000013165"/>
    </source>
</evidence>
<dbReference type="STRING" id="626887.J057_18310"/>
<dbReference type="Proteomes" id="UP000013165">
    <property type="component" value="Unassembled WGS sequence"/>
</dbReference>
<name>N6WP93_9GAMM</name>
<keyword evidence="3" id="KW-1185">Reference proteome</keyword>
<dbReference type="RefSeq" id="WP_004581601.1">
    <property type="nucleotide sequence ID" value="NZ_AP028878.1"/>
</dbReference>
<dbReference type="PATRIC" id="fig|626887.3.peg.3663"/>
<feature type="domain" description="MlaB-like STAS" evidence="1">
    <location>
        <begin position="17"/>
        <end position="95"/>
    </location>
</feature>